<dbReference type="EC" id="2.3.1.39" evidence="1 6"/>
<dbReference type="FunFam" id="3.30.70.250:FF:000001">
    <property type="entry name" value="Malonyl CoA-acyl carrier protein transacylase"/>
    <property type="match status" value="1"/>
</dbReference>
<dbReference type="InterPro" id="IPR016035">
    <property type="entry name" value="Acyl_Trfase/lysoPLipase"/>
</dbReference>
<evidence type="ECO:0000256" key="7">
    <source>
        <dbReference type="PIRSR" id="PIRSR000446-1"/>
    </source>
</evidence>
<keyword evidence="10" id="KW-1185">Reference proteome</keyword>
<dbReference type="InterPro" id="IPR024925">
    <property type="entry name" value="Malonyl_CoA-ACP_transAc"/>
</dbReference>
<evidence type="ECO:0000256" key="1">
    <source>
        <dbReference type="ARBA" id="ARBA00013258"/>
    </source>
</evidence>
<dbReference type="EMBL" id="JAAVXB010000006">
    <property type="protein sequence ID" value="NKF23135.1"/>
    <property type="molecule type" value="Genomic_DNA"/>
</dbReference>
<keyword evidence="3 6" id="KW-0808">Transferase</keyword>
<dbReference type="GO" id="GO:0005829">
    <property type="term" value="C:cytosol"/>
    <property type="evidence" value="ECO:0007669"/>
    <property type="project" value="TreeGrafter"/>
</dbReference>
<dbReference type="Pfam" id="PF00698">
    <property type="entry name" value="Acyl_transf_1"/>
    <property type="match status" value="1"/>
</dbReference>
<dbReference type="PANTHER" id="PTHR42681:SF1">
    <property type="entry name" value="MALONYL-COA-ACYL CARRIER PROTEIN TRANSACYLASE, MITOCHONDRIAL"/>
    <property type="match status" value="1"/>
</dbReference>
<evidence type="ECO:0000256" key="2">
    <source>
        <dbReference type="ARBA" id="ARBA00018953"/>
    </source>
</evidence>
<dbReference type="Proteomes" id="UP000653472">
    <property type="component" value="Unassembled WGS sequence"/>
</dbReference>
<evidence type="ECO:0000259" key="8">
    <source>
        <dbReference type="SMART" id="SM00827"/>
    </source>
</evidence>
<evidence type="ECO:0000256" key="3">
    <source>
        <dbReference type="ARBA" id="ARBA00022679"/>
    </source>
</evidence>
<gene>
    <name evidence="9" type="primary">fabD</name>
    <name evidence="9" type="ORF">G7Y82_12480</name>
</gene>
<sequence>MSSKYVLLFPGQGSQSVGMLSGHSDPLIAQTFQEASDALGWDLAGLVREGPAESLNQTARTQPALLAAGIAVWRLWQAQDLPAPAALAGHSLGEYTALVAAGALDFADALRLVELRGQLMQAAVPEGVGGMAAVVGLDDAAVEAFCAEHPGEGVLEPANYNAPGQVVVAGNVPALEWLEANGKARGARMIVRLPMSVPSHCSLLRGAADKLAERLATTTIHTPAIEVRHNLDATSRGDAAAIRDALHQQLFRPVRWSMTIAQLRDAGIAQAFECGPGKVLSGLNKRIAKDLTSIALEDADGMAKATATVKA</sequence>
<feature type="active site" evidence="7">
    <location>
        <position position="200"/>
    </location>
</feature>
<dbReference type="InterPro" id="IPR016036">
    <property type="entry name" value="Malonyl_transacylase_ACP-bd"/>
</dbReference>
<dbReference type="SUPFAM" id="SSF52151">
    <property type="entry name" value="FabD/lysophospholipase-like"/>
    <property type="match status" value="1"/>
</dbReference>
<dbReference type="Gene3D" id="3.30.70.250">
    <property type="entry name" value="Malonyl-CoA ACP transacylase, ACP-binding"/>
    <property type="match status" value="1"/>
</dbReference>
<dbReference type="InterPro" id="IPR001227">
    <property type="entry name" value="Ac_transferase_dom_sf"/>
</dbReference>
<dbReference type="GO" id="GO:0006633">
    <property type="term" value="P:fatty acid biosynthetic process"/>
    <property type="evidence" value="ECO:0007669"/>
    <property type="project" value="TreeGrafter"/>
</dbReference>
<evidence type="ECO:0000256" key="6">
    <source>
        <dbReference type="PIRNR" id="PIRNR000446"/>
    </source>
</evidence>
<reference evidence="9" key="1">
    <citation type="submission" date="2020-03" db="EMBL/GenBank/DDBJ databases">
        <title>Solimonas marina sp. nov., isolated from deep seawater of the Pacific Ocean.</title>
        <authorList>
            <person name="Liu X."/>
            <person name="Lai Q."/>
            <person name="Sun F."/>
            <person name="Gai Y."/>
            <person name="Li G."/>
            <person name="Shao Z."/>
        </authorList>
    </citation>
    <scope>NUCLEOTIDE SEQUENCE</scope>
    <source>
        <strain evidence="9">C16B3</strain>
    </source>
</reference>
<comment type="caution">
    <text evidence="9">The sequence shown here is derived from an EMBL/GenBank/DDBJ whole genome shotgun (WGS) entry which is preliminary data.</text>
</comment>
<comment type="similarity">
    <text evidence="6">Belongs to the fabD family.</text>
</comment>
<evidence type="ECO:0000313" key="9">
    <source>
        <dbReference type="EMBL" id="NKF23135.1"/>
    </source>
</evidence>
<evidence type="ECO:0000256" key="5">
    <source>
        <dbReference type="ARBA" id="ARBA00048462"/>
    </source>
</evidence>
<protein>
    <recommendedName>
        <fullName evidence="2 6">Malonyl CoA-acyl carrier protein transacylase</fullName>
        <ecNumber evidence="1 6">2.3.1.39</ecNumber>
    </recommendedName>
</protein>
<evidence type="ECO:0000256" key="4">
    <source>
        <dbReference type="ARBA" id="ARBA00023315"/>
    </source>
</evidence>
<evidence type="ECO:0000313" key="10">
    <source>
        <dbReference type="Proteomes" id="UP000653472"/>
    </source>
</evidence>
<dbReference type="SMART" id="SM00827">
    <property type="entry name" value="PKS_AT"/>
    <property type="match status" value="1"/>
</dbReference>
<name>A0A970B6Z9_9GAMM</name>
<organism evidence="9 10">
    <name type="scientific">Solimonas marina</name>
    <dbReference type="NCBI Taxonomy" id="2714601"/>
    <lineage>
        <taxon>Bacteria</taxon>
        <taxon>Pseudomonadati</taxon>
        <taxon>Pseudomonadota</taxon>
        <taxon>Gammaproteobacteria</taxon>
        <taxon>Nevskiales</taxon>
        <taxon>Nevskiaceae</taxon>
        <taxon>Solimonas</taxon>
    </lineage>
</organism>
<dbReference type="RefSeq" id="WP_168148456.1">
    <property type="nucleotide sequence ID" value="NZ_JAAVXB010000006.1"/>
</dbReference>
<feature type="domain" description="Malonyl-CoA:ACP transacylase (MAT)" evidence="8">
    <location>
        <begin position="8"/>
        <end position="311"/>
    </location>
</feature>
<accession>A0A970B6Z9</accession>
<keyword evidence="4 6" id="KW-0012">Acyltransferase</keyword>
<dbReference type="PIRSF" id="PIRSF000446">
    <property type="entry name" value="Mct"/>
    <property type="match status" value="1"/>
</dbReference>
<comment type="catalytic activity">
    <reaction evidence="5 6">
        <text>holo-[ACP] + malonyl-CoA = malonyl-[ACP] + CoA</text>
        <dbReference type="Rhea" id="RHEA:41792"/>
        <dbReference type="Rhea" id="RHEA-COMP:9623"/>
        <dbReference type="Rhea" id="RHEA-COMP:9685"/>
        <dbReference type="ChEBI" id="CHEBI:57287"/>
        <dbReference type="ChEBI" id="CHEBI:57384"/>
        <dbReference type="ChEBI" id="CHEBI:64479"/>
        <dbReference type="ChEBI" id="CHEBI:78449"/>
        <dbReference type="EC" id="2.3.1.39"/>
    </reaction>
</comment>
<feature type="active site" evidence="7">
    <location>
        <position position="91"/>
    </location>
</feature>
<dbReference type="InterPro" id="IPR004410">
    <property type="entry name" value="Malonyl_CoA-ACP_transAc_FabD"/>
</dbReference>
<dbReference type="InterPro" id="IPR014043">
    <property type="entry name" value="Acyl_transferase_dom"/>
</dbReference>
<dbReference type="PANTHER" id="PTHR42681">
    <property type="entry name" value="MALONYL-COA-ACYL CARRIER PROTEIN TRANSACYLASE, MITOCHONDRIAL"/>
    <property type="match status" value="1"/>
</dbReference>
<dbReference type="Gene3D" id="3.40.366.10">
    <property type="entry name" value="Malonyl-Coenzyme A Acyl Carrier Protein, domain 2"/>
    <property type="match status" value="1"/>
</dbReference>
<proteinExistence type="inferred from homology"/>
<dbReference type="InterPro" id="IPR050858">
    <property type="entry name" value="Mal-CoA-ACP_Trans/PKS_FabD"/>
</dbReference>
<dbReference type="NCBIfam" id="TIGR00128">
    <property type="entry name" value="fabD"/>
    <property type="match status" value="1"/>
</dbReference>
<dbReference type="SUPFAM" id="SSF55048">
    <property type="entry name" value="Probable ACP-binding domain of malonyl-CoA ACP transacylase"/>
    <property type="match status" value="1"/>
</dbReference>
<dbReference type="AlphaFoldDB" id="A0A970B6Z9"/>
<dbReference type="GO" id="GO:0004314">
    <property type="term" value="F:[acyl-carrier-protein] S-malonyltransferase activity"/>
    <property type="evidence" value="ECO:0007669"/>
    <property type="project" value="UniProtKB-EC"/>
</dbReference>